<dbReference type="AlphaFoldDB" id="A0A413RUP1"/>
<dbReference type="Proteomes" id="UP000284598">
    <property type="component" value="Unassembled WGS sequence"/>
</dbReference>
<keyword evidence="1" id="KW-1133">Transmembrane helix</keyword>
<comment type="caution">
    <text evidence="2">The sequence shown here is derived from an EMBL/GenBank/DDBJ whole genome shotgun (WGS) entry which is preliminary data.</text>
</comment>
<name>A0A413RUP1_9FIRM</name>
<evidence type="ECO:0000313" key="2">
    <source>
        <dbReference type="EMBL" id="RHA52075.1"/>
    </source>
</evidence>
<sequence length="286" mass="34225">MVSIFTTREIATAIWMIIFIVFCLSIKSIRKQIPGLFKVTFDKKLMILYSIIIGYVAIITYGFYKSIFWKNIFLKDILVWFIFTGFITCINAVMNKEGYIKKKVYENIKITVIIEFLISMFTFSLVVEMIMIPVLSIIAIMDVIAEREEKYESAHKLFQFLLVTYGLVVLYQTIQRTIFEYRELYKLDTVICFLIPIVYTLLMVPLEYCLEVFSAYQSLFIRMSFKEKDDKKLQRKNHFQIIKICRLSVKRIRIFQNNYLVKMYKMMREEEFQSIIDDFIKEIKNP</sequence>
<feature type="transmembrane region" description="Helical" evidence="1">
    <location>
        <begin position="6"/>
        <end position="26"/>
    </location>
</feature>
<reference evidence="2 3" key="1">
    <citation type="submission" date="2018-08" db="EMBL/GenBank/DDBJ databases">
        <title>A genome reference for cultivated species of the human gut microbiota.</title>
        <authorList>
            <person name="Zou Y."/>
            <person name="Xue W."/>
            <person name="Luo G."/>
        </authorList>
    </citation>
    <scope>NUCLEOTIDE SEQUENCE [LARGE SCALE GENOMIC DNA]</scope>
    <source>
        <strain evidence="2 3">AM43-2</strain>
    </source>
</reference>
<proteinExistence type="predicted"/>
<feature type="transmembrane region" description="Helical" evidence="1">
    <location>
        <begin position="184"/>
        <end position="202"/>
    </location>
</feature>
<protein>
    <submittedName>
        <fullName evidence="2">Uncharacterized protein</fullName>
    </submittedName>
</protein>
<dbReference type="EMBL" id="QSFO01000019">
    <property type="protein sequence ID" value="RHA52075.1"/>
    <property type="molecule type" value="Genomic_DNA"/>
</dbReference>
<keyword evidence="1" id="KW-0812">Transmembrane</keyword>
<feature type="transmembrane region" description="Helical" evidence="1">
    <location>
        <begin position="47"/>
        <end position="65"/>
    </location>
</feature>
<evidence type="ECO:0000313" key="3">
    <source>
        <dbReference type="Proteomes" id="UP000284598"/>
    </source>
</evidence>
<gene>
    <name evidence="2" type="ORF">DW929_11700</name>
</gene>
<evidence type="ECO:0000256" key="1">
    <source>
        <dbReference type="SAM" id="Phobius"/>
    </source>
</evidence>
<keyword evidence="1" id="KW-0472">Membrane</keyword>
<feature type="transmembrane region" description="Helical" evidence="1">
    <location>
        <begin position="153"/>
        <end position="172"/>
    </location>
</feature>
<accession>A0A413RUP1</accession>
<feature type="transmembrane region" description="Helical" evidence="1">
    <location>
        <begin position="77"/>
        <end position="95"/>
    </location>
</feature>
<organism evidence="2 3">
    <name type="scientific">Eubacterium ventriosum</name>
    <dbReference type="NCBI Taxonomy" id="39496"/>
    <lineage>
        <taxon>Bacteria</taxon>
        <taxon>Bacillati</taxon>
        <taxon>Bacillota</taxon>
        <taxon>Clostridia</taxon>
        <taxon>Eubacteriales</taxon>
        <taxon>Eubacteriaceae</taxon>
        <taxon>Eubacterium</taxon>
    </lineage>
</organism>
<feature type="transmembrane region" description="Helical" evidence="1">
    <location>
        <begin position="116"/>
        <end position="141"/>
    </location>
</feature>